<evidence type="ECO:0000256" key="1">
    <source>
        <dbReference type="RuleBase" id="RU363044"/>
    </source>
</evidence>
<proteinExistence type="inferred from homology"/>
<sequence>MNGRFNLCCNFGNVNLDLFTNFPDFIRTLLTGNSNASKNFRQHIRSYNSALAMASMGAKVDTPRGGGPYCYRIHGQVYHFVGPLDPEPGTRRQYGQLYILDTDDATAERLGNPANEGCDPLTMRELTAWFHTHNEYAASFKMMGDIVAEEERKAQLEQRAAPKIRMIFDSGRGFDRRRYNVPVTNEVAVVFVGEDNDVPATRSLAVHHKEKGLNPIQDIDGRCDPLTYPLFYPRGGLGWHVDLTKNASERIRTRITQREFYSYLLSVRTTFNPLHYASKLLQQFAVDAYVKIEQNRLNYTRTHQKELRIDSYQGLMDHLASDDAHEPAGQRVILPATFQGGPRAMHQSYQDAMAIVARYGKPDYFLTFTCNPKWREIKENLYDGQTASDRPDIVARVFHRKLEVLKENLFEKNILGRVAAYVGVVEWQKRGLPHCHMLLIMTANSKPRNSDQIDAVVQACLPDKATNPRLFDIVVSNMVHRNCGATSPTAPCMINGRCSKNFPKEFREETAISADGYPKYKRPNNGRSVQIGNEVFDNRHIVPYNRFLLMLLNAHINLEICGYVQAVKYLYKYVYKGPDRASLRLLQNKNDDHTDEIRAHLDARYVCSPEALHHIFMYECQFKSDTVCRLQVHLPNFQTVTFPSGGEREAVERGSTKDTTLTAWFKFNAEYEQLESESSILPGMVDPRTLYYHQLPEHFTYVKQTGKWKQRGRGNRQIGRMYMASPKHMERFSLRVLLLHRKNMRSFEDLRTVDDQQYPTFSAAARALGLLHDDAHYEHCLEEAACFQMPAELRALFCYLLAFCEVNDPSHLFELFKSDMFEDFVHRGATEEDAIAMAYYEMSDMLETLQWTEMFELLNHEQRLAANGILTSFDVGTCKLHFVDGPGGSGKTFLYSTIYHILKGQRRSIVCVAWTGIAASLLPEGRTASSMFKLNMQSGNRDCMLRRECKDALPLKNADVIIWDEISMVPKHSLEAVDLLLKDLMCNTLPFGGKIIVLGGDFRQVLPIAEHGTESSMIDMCVKNSHIWAEFRKHTLSVNMRTGESDMSWCNFLIKVGDGEAEEDDEGCIEIPQDITSNGDLIEEVFGNQISNTDILTDRAILAPRNIDVYRINEEALCRLPGEIKEYKSIDEVTSDEYCEYSTEFLNSLSPAGLPPHNLRLKKGAIVILLRNLNVKKGLCNGTRLIVTHFGQHVIGCVFASGERKGQFVLIPKIDNLTDKGVPVRVRRRQFPVRLAFAMTINKAQGQSLTSVGIHLGTDIFSHGQLYVALSRSRTKEGVKVLKNGTRVRNIVIKEVL</sequence>
<evidence type="ECO:0000259" key="4">
    <source>
        <dbReference type="Pfam" id="PF21530"/>
    </source>
</evidence>
<evidence type="ECO:0000313" key="6">
    <source>
        <dbReference type="Proteomes" id="UP000271889"/>
    </source>
</evidence>
<dbReference type="PANTHER" id="PTHR10492">
    <property type="match status" value="1"/>
</dbReference>
<name>A0A3P6RLC2_CYLGO</name>
<feature type="domain" description="Helitron helicase-like" evidence="3">
    <location>
        <begin position="260"/>
        <end position="439"/>
    </location>
</feature>
<dbReference type="InterPro" id="IPR010285">
    <property type="entry name" value="DNA_helicase_pif1-like_DEAD"/>
</dbReference>
<gene>
    <name evidence="5" type="ORF">CGOC_LOCUS129</name>
</gene>
<comment type="catalytic activity">
    <reaction evidence="1">
        <text>ATP + H2O = ADP + phosphate + H(+)</text>
        <dbReference type="Rhea" id="RHEA:13065"/>
        <dbReference type="ChEBI" id="CHEBI:15377"/>
        <dbReference type="ChEBI" id="CHEBI:15378"/>
        <dbReference type="ChEBI" id="CHEBI:30616"/>
        <dbReference type="ChEBI" id="CHEBI:43474"/>
        <dbReference type="ChEBI" id="CHEBI:456216"/>
        <dbReference type="EC" id="5.6.2.3"/>
    </reaction>
</comment>
<dbReference type="GO" id="GO:0000723">
    <property type="term" value="P:telomere maintenance"/>
    <property type="evidence" value="ECO:0007669"/>
    <property type="project" value="InterPro"/>
</dbReference>
<feature type="domain" description="DNA helicase Pif1-like 2B" evidence="4">
    <location>
        <begin position="1144"/>
        <end position="1190"/>
    </location>
</feature>
<dbReference type="Pfam" id="PF14214">
    <property type="entry name" value="Helitron_like_N"/>
    <property type="match status" value="1"/>
</dbReference>
<keyword evidence="1" id="KW-0234">DNA repair</keyword>
<dbReference type="GO" id="GO:0043139">
    <property type="term" value="F:5'-3' DNA helicase activity"/>
    <property type="evidence" value="ECO:0007669"/>
    <property type="project" value="UniProtKB-EC"/>
</dbReference>
<dbReference type="FunFam" id="3.40.50.300:FF:002884">
    <property type="entry name" value="ATP-dependent DNA helicase"/>
    <property type="match status" value="1"/>
</dbReference>
<organism evidence="5 6">
    <name type="scientific">Cylicostephanus goldi</name>
    <name type="common">Nematode worm</name>
    <dbReference type="NCBI Taxonomy" id="71465"/>
    <lineage>
        <taxon>Eukaryota</taxon>
        <taxon>Metazoa</taxon>
        <taxon>Ecdysozoa</taxon>
        <taxon>Nematoda</taxon>
        <taxon>Chromadorea</taxon>
        <taxon>Rhabditida</taxon>
        <taxon>Rhabditina</taxon>
        <taxon>Rhabditomorpha</taxon>
        <taxon>Strongyloidea</taxon>
        <taxon>Strongylidae</taxon>
        <taxon>Cylicostephanus</taxon>
    </lineage>
</organism>
<evidence type="ECO:0000259" key="2">
    <source>
        <dbReference type="Pfam" id="PF05970"/>
    </source>
</evidence>
<dbReference type="SUPFAM" id="SSF52540">
    <property type="entry name" value="P-loop containing nucleoside triphosphate hydrolases"/>
    <property type="match status" value="2"/>
</dbReference>
<evidence type="ECO:0000259" key="3">
    <source>
        <dbReference type="Pfam" id="PF14214"/>
    </source>
</evidence>
<keyword evidence="6" id="KW-1185">Reference proteome</keyword>
<comment type="cofactor">
    <cofactor evidence="1">
        <name>Mg(2+)</name>
        <dbReference type="ChEBI" id="CHEBI:18420"/>
    </cofactor>
</comment>
<keyword evidence="1" id="KW-0227">DNA damage</keyword>
<protein>
    <recommendedName>
        <fullName evidence="1">ATP-dependent DNA helicase</fullName>
        <ecNumber evidence="1">5.6.2.3</ecNumber>
    </recommendedName>
</protein>
<dbReference type="Gene3D" id="3.40.50.300">
    <property type="entry name" value="P-loop containing nucleotide triphosphate hydrolases"/>
    <property type="match status" value="1"/>
</dbReference>
<comment type="similarity">
    <text evidence="1">Belongs to the helicase family.</text>
</comment>
<reference evidence="5 6" key="1">
    <citation type="submission" date="2018-11" db="EMBL/GenBank/DDBJ databases">
        <authorList>
            <consortium name="Pathogen Informatics"/>
        </authorList>
    </citation>
    <scope>NUCLEOTIDE SEQUENCE [LARGE SCALE GENOMIC DNA]</scope>
</reference>
<dbReference type="GO" id="GO:0016887">
    <property type="term" value="F:ATP hydrolysis activity"/>
    <property type="evidence" value="ECO:0007669"/>
    <property type="project" value="RHEA"/>
</dbReference>
<dbReference type="Pfam" id="PF21530">
    <property type="entry name" value="Pif1_2B_dom"/>
    <property type="match status" value="1"/>
</dbReference>
<dbReference type="GO" id="GO:0006281">
    <property type="term" value="P:DNA repair"/>
    <property type="evidence" value="ECO:0007669"/>
    <property type="project" value="UniProtKB-KW"/>
</dbReference>
<keyword evidence="1" id="KW-0347">Helicase</keyword>
<accession>A0A3P6RLC2</accession>
<keyword evidence="1" id="KW-0547">Nucleotide-binding</keyword>
<keyword evidence="1" id="KW-0378">Hydrolase</keyword>
<feature type="domain" description="DNA helicase Pif1-like DEAD-box helicase" evidence="2">
    <location>
        <begin position="858"/>
        <end position="1065"/>
    </location>
</feature>
<dbReference type="Pfam" id="PF05970">
    <property type="entry name" value="PIF1"/>
    <property type="match status" value="1"/>
</dbReference>
<dbReference type="PANTHER" id="PTHR10492:SF57">
    <property type="entry name" value="ATP-DEPENDENT DNA HELICASE"/>
    <property type="match status" value="1"/>
</dbReference>
<dbReference type="GO" id="GO:0005524">
    <property type="term" value="F:ATP binding"/>
    <property type="evidence" value="ECO:0007669"/>
    <property type="project" value="UniProtKB-KW"/>
</dbReference>
<dbReference type="InterPro" id="IPR025476">
    <property type="entry name" value="Helitron_helicase-like"/>
</dbReference>
<dbReference type="EC" id="5.6.2.3" evidence="1"/>
<dbReference type="CDD" id="cd18809">
    <property type="entry name" value="SF1_C_RecD"/>
    <property type="match status" value="1"/>
</dbReference>
<keyword evidence="1" id="KW-0233">DNA recombination</keyword>
<dbReference type="InterPro" id="IPR049163">
    <property type="entry name" value="Pif1-like_2B_dom"/>
</dbReference>
<keyword evidence="1" id="KW-0067">ATP-binding</keyword>
<dbReference type="EMBL" id="UYRV01000141">
    <property type="protein sequence ID" value="VDK42808.1"/>
    <property type="molecule type" value="Genomic_DNA"/>
</dbReference>
<evidence type="ECO:0000313" key="5">
    <source>
        <dbReference type="EMBL" id="VDK42808.1"/>
    </source>
</evidence>
<dbReference type="GO" id="GO:0006310">
    <property type="term" value="P:DNA recombination"/>
    <property type="evidence" value="ECO:0007669"/>
    <property type="project" value="UniProtKB-KW"/>
</dbReference>
<dbReference type="Proteomes" id="UP000271889">
    <property type="component" value="Unassembled WGS sequence"/>
</dbReference>
<dbReference type="OrthoDB" id="5864836at2759"/>
<dbReference type="InterPro" id="IPR027417">
    <property type="entry name" value="P-loop_NTPase"/>
</dbReference>